<keyword evidence="2" id="KW-1185">Reference proteome</keyword>
<name>A0A8J6UPH6_9GAMM</name>
<dbReference type="Pfam" id="PF05930">
    <property type="entry name" value="Phage_AlpA"/>
    <property type="match status" value="1"/>
</dbReference>
<dbReference type="RefSeq" id="WP_191143533.1">
    <property type="nucleotide sequence ID" value="NZ_JACXAF010000003.1"/>
</dbReference>
<dbReference type="Gene3D" id="1.10.238.160">
    <property type="match status" value="1"/>
</dbReference>
<gene>
    <name evidence="1" type="ORF">IC617_03210</name>
</gene>
<evidence type="ECO:0000313" key="2">
    <source>
        <dbReference type="Proteomes" id="UP000638014"/>
    </source>
</evidence>
<accession>A0A8J6UPH6</accession>
<dbReference type="AlphaFoldDB" id="A0A8J6UPH6"/>
<sequence length="60" mass="6957">MQDKLISKKSLQNFLGVSQPTLDRMRRKGEFPQPIRLSPKRVAWRQSDVDEWLAKGGFNA</sequence>
<comment type="caution">
    <text evidence="1">The sequence shown here is derived from an EMBL/GenBank/DDBJ whole genome shotgun (WGS) entry which is preliminary data.</text>
</comment>
<proteinExistence type="predicted"/>
<dbReference type="EMBL" id="JACXAF010000003">
    <property type="protein sequence ID" value="MBD1388427.1"/>
    <property type="molecule type" value="Genomic_DNA"/>
</dbReference>
<dbReference type="SUPFAM" id="SSF46955">
    <property type="entry name" value="Putative DNA-binding domain"/>
    <property type="match status" value="1"/>
</dbReference>
<dbReference type="InterPro" id="IPR010260">
    <property type="entry name" value="AlpA"/>
</dbReference>
<dbReference type="InterPro" id="IPR009061">
    <property type="entry name" value="DNA-bd_dom_put_sf"/>
</dbReference>
<evidence type="ECO:0000313" key="1">
    <source>
        <dbReference type="EMBL" id="MBD1388427.1"/>
    </source>
</evidence>
<protein>
    <submittedName>
        <fullName evidence="1">AlpA family phage regulatory protein</fullName>
    </submittedName>
</protein>
<organism evidence="1 2">
    <name type="scientific">Neiella litorisoli</name>
    <dbReference type="NCBI Taxonomy" id="2771431"/>
    <lineage>
        <taxon>Bacteria</taxon>
        <taxon>Pseudomonadati</taxon>
        <taxon>Pseudomonadota</taxon>
        <taxon>Gammaproteobacteria</taxon>
        <taxon>Alteromonadales</taxon>
        <taxon>Echinimonadaceae</taxon>
        <taxon>Neiella</taxon>
    </lineage>
</organism>
<reference evidence="1" key="1">
    <citation type="submission" date="2020-09" db="EMBL/GenBank/DDBJ databases">
        <title>A novel bacterium of genus Neiella, isolated from South China Sea.</title>
        <authorList>
            <person name="Huang H."/>
            <person name="Mo K."/>
            <person name="Hu Y."/>
        </authorList>
    </citation>
    <scope>NUCLEOTIDE SEQUENCE</scope>
    <source>
        <strain evidence="1">HB171785</strain>
    </source>
</reference>
<dbReference type="Proteomes" id="UP000638014">
    <property type="component" value="Unassembled WGS sequence"/>
</dbReference>